<gene>
    <name evidence="2" type="ORF">BGZ96_008015</name>
</gene>
<name>A0ABQ7KEN5_9FUNG</name>
<evidence type="ECO:0000313" key="3">
    <source>
        <dbReference type="Proteomes" id="UP001194696"/>
    </source>
</evidence>
<feature type="compositionally biased region" description="Polar residues" evidence="1">
    <location>
        <begin position="72"/>
        <end position="83"/>
    </location>
</feature>
<protein>
    <submittedName>
        <fullName evidence="2">Uncharacterized protein</fullName>
    </submittedName>
</protein>
<evidence type="ECO:0000313" key="2">
    <source>
        <dbReference type="EMBL" id="KAG0296979.1"/>
    </source>
</evidence>
<proteinExistence type="predicted"/>
<feature type="compositionally biased region" description="Acidic residues" evidence="1">
    <location>
        <begin position="118"/>
        <end position="127"/>
    </location>
</feature>
<accession>A0ABQ7KEN5</accession>
<sequence length="197" mass="21093">MYLAIDPREPREVAASWRKEGGWLGEELLKPKGNGESALMLSTVGYGESGRVGVIDERRRRRPADSLATERLATTVSSESPATPNDVDVASPSSQLSSKSTARAKVDVEDTGVTKADEDAEEEEEEGAFVPSSGPCRFRIFLAGSNVSSDARAADRRAALPLLDASAKLVYRSSVGSATKSRMPRTIPVPEVELLDS</sequence>
<feature type="compositionally biased region" description="Polar residues" evidence="1">
    <location>
        <begin position="91"/>
        <end position="101"/>
    </location>
</feature>
<dbReference type="EMBL" id="JAAAIM010000043">
    <property type="protein sequence ID" value="KAG0296979.1"/>
    <property type="molecule type" value="Genomic_DNA"/>
</dbReference>
<organism evidence="2 3">
    <name type="scientific">Linnemannia gamsii</name>
    <dbReference type="NCBI Taxonomy" id="64522"/>
    <lineage>
        <taxon>Eukaryota</taxon>
        <taxon>Fungi</taxon>
        <taxon>Fungi incertae sedis</taxon>
        <taxon>Mucoromycota</taxon>
        <taxon>Mortierellomycotina</taxon>
        <taxon>Mortierellomycetes</taxon>
        <taxon>Mortierellales</taxon>
        <taxon>Mortierellaceae</taxon>
        <taxon>Linnemannia</taxon>
    </lineage>
</organism>
<evidence type="ECO:0000256" key="1">
    <source>
        <dbReference type="SAM" id="MobiDB-lite"/>
    </source>
</evidence>
<dbReference type="Proteomes" id="UP001194696">
    <property type="component" value="Unassembled WGS sequence"/>
</dbReference>
<comment type="caution">
    <text evidence="2">The sequence shown here is derived from an EMBL/GenBank/DDBJ whole genome shotgun (WGS) entry which is preliminary data.</text>
</comment>
<feature type="region of interest" description="Disordered" evidence="1">
    <location>
        <begin position="52"/>
        <end position="131"/>
    </location>
</feature>
<keyword evidence="3" id="KW-1185">Reference proteome</keyword>
<reference evidence="2 3" key="1">
    <citation type="journal article" date="2020" name="Fungal Divers.">
        <title>Resolving the Mortierellaceae phylogeny through synthesis of multi-gene phylogenetics and phylogenomics.</title>
        <authorList>
            <person name="Vandepol N."/>
            <person name="Liber J."/>
            <person name="Desiro A."/>
            <person name="Na H."/>
            <person name="Kennedy M."/>
            <person name="Barry K."/>
            <person name="Grigoriev I.V."/>
            <person name="Miller A.N."/>
            <person name="O'Donnell K."/>
            <person name="Stajich J.E."/>
            <person name="Bonito G."/>
        </authorList>
    </citation>
    <scope>NUCLEOTIDE SEQUENCE [LARGE SCALE GENOMIC DNA]</scope>
    <source>
        <strain evidence="2 3">AD045</strain>
    </source>
</reference>